<dbReference type="Pfam" id="PF01501">
    <property type="entry name" value="Glyco_transf_8"/>
    <property type="match status" value="1"/>
</dbReference>
<keyword evidence="4 8" id="KW-1133">Transmembrane helix</keyword>
<evidence type="ECO:0000256" key="4">
    <source>
        <dbReference type="ARBA" id="ARBA00022989"/>
    </source>
</evidence>
<name>A0ABQ9F242_TEGGR</name>
<evidence type="ECO:0000256" key="3">
    <source>
        <dbReference type="ARBA" id="ARBA00022968"/>
    </source>
</evidence>
<sequence length="530" mass="61980">MLNLISTASSKMQQKKRIFCNWISVLLSTVILLSIIRMFIRNCVNNSDIKKERSVDDSVENVHLLKTQLRKAQVQIKSLQQVPDCEIIHVAVVCRGHAATRDVVILIKSILFNRKRPLHFHFISDSTAHDILKYLFKTWEVPSVTISFYSTDRYQNVTGLYEKSINDIDNLYKLTLPMILSSTFNKIIWLDPDTIVNVDIAELWELFKTFVNHEVIGAVKNQNLLTLRREERNLHVQEIFNEVLMGNPTMLHYLSDKWILHLRSTSIVDYCLSNLISELKFQYTYLELSGNLLKRELQACTSSLDDKQKGLYPYNYLRNIALENVNTPFVFLSDVDFLPLIGMYKNLQNNYLNKMDNKQKKALVIPAFEQTGLKLDFPEKKQELLLQLERKELIPIRADVYAPGHKATDYPKWILAKDPYKISYKPNYEPYMVLPKDIPKYDTRFVGFGWDKASHTIELDADGYEFVVLPDLFIVHIPHAKTYHRLKYSGDYKQINCVKTIKKEFLIYVAEKYGQRGQKYQKMFKNLLNP</sequence>
<protein>
    <submittedName>
        <fullName evidence="9">Uncharacterized protein</fullName>
    </submittedName>
</protein>
<keyword evidence="2 8" id="KW-0812">Transmembrane</keyword>
<feature type="transmembrane region" description="Helical" evidence="8">
    <location>
        <begin position="20"/>
        <end position="40"/>
    </location>
</feature>
<organism evidence="9 10">
    <name type="scientific">Tegillarca granosa</name>
    <name type="common">Malaysian cockle</name>
    <name type="synonym">Anadara granosa</name>
    <dbReference type="NCBI Taxonomy" id="220873"/>
    <lineage>
        <taxon>Eukaryota</taxon>
        <taxon>Metazoa</taxon>
        <taxon>Spiralia</taxon>
        <taxon>Lophotrochozoa</taxon>
        <taxon>Mollusca</taxon>
        <taxon>Bivalvia</taxon>
        <taxon>Autobranchia</taxon>
        <taxon>Pteriomorphia</taxon>
        <taxon>Arcoida</taxon>
        <taxon>Arcoidea</taxon>
        <taxon>Arcidae</taxon>
        <taxon>Tegillarca</taxon>
    </lineage>
</organism>
<dbReference type="EMBL" id="JARBDR010000640">
    <property type="protein sequence ID" value="KAJ8310240.1"/>
    <property type="molecule type" value="Genomic_DNA"/>
</dbReference>
<evidence type="ECO:0000256" key="8">
    <source>
        <dbReference type="SAM" id="Phobius"/>
    </source>
</evidence>
<evidence type="ECO:0000256" key="6">
    <source>
        <dbReference type="ARBA" id="ARBA00023136"/>
    </source>
</evidence>
<keyword evidence="7" id="KW-0325">Glycoprotein</keyword>
<proteinExistence type="predicted"/>
<dbReference type="Proteomes" id="UP001217089">
    <property type="component" value="Unassembled WGS sequence"/>
</dbReference>
<evidence type="ECO:0000256" key="5">
    <source>
        <dbReference type="ARBA" id="ARBA00023034"/>
    </source>
</evidence>
<accession>A0ABQ9F242</accession>
<comment type="subcellular location">
    <subcellularLocation>
        <location evidence="1">Golgi apparatus membrane</location>
        <topology evidence="1">Single-pass type II membrane protein</topology>
    </subcellularLocation>
</comment>
<dbReference type="InterPro" id="IPR029044">
    <property type="entry name" value="Nucleotide-diphossugar_trans"/>
</dbReference>
<keyword evidence="3" id="KW-0735">Signal-anchor</keyword>
<evidence type="ECO:0000313" key="10">
    <source>
        <dbReference type="Proteomes" id="UP001217089"/>
    </source>
</evidence>
<dbReference type="SUPFAM" id="SSF53448">
    <property type="entry name" value="Nucleotide-diphospho-sugar transferases"/>
    <property type="match status" value="1"/>
</dbReference>
<evidence type="ECO:0000256" key="1">
    <source>
        <dbReference type="ARBA" id="ARBA00004323"/>
    </source>
</evidence>
<keyword evidence="6 8" id="KW-0472">Membrane</keyword>
<evidence type="ECO:0000313" key="9">
    <source>
        <dbReference type="EMBL" id="KAJ8310240.1"/>
    </source>
</evidence>
<keyword evidence="10" id="KW-1185">Reference proteome</keyword>
<evidence type="ECO:0000256" key="2">
    <source>
        <dbReference type="ARBA" id="ARBA00022692"/>
    </source>
</evidence>
<dbReference type="InterPro" id="IPR002495">
    <property type="entry name" value="Glyco_trans_8"/>
</dbReference>
<evidence type="ECO:0000256" key="7">
    <source>
        <dbReference type="ARBA" id="ARBA00023180"/>
    </source>
</evidence>
<gene>
    <name evidence="9" type="ORF">KUTeg_012105</name>
</gene>
<dbReference type="PANTHER" id="PTHR12270:SF25">
    <property type="entry name" value="GLYCOSYLTRANSFERASE-LIKE PROTEIN LARGE"/>
    <property type="match status" value="1"/>
</dbReference>
<dbReference type="InterPro" id="IPR051292">
    <property type="entry name" value="Xyl/GlcA_transferase"/>
</dbReference>
<dbReference type="PANTHER" id="PTHR12270">
    <property type="entry name" value="GLYCOSYLTRANSFERASE-RELATED"/>
    <property type="match status" value="1"/>
</dbReference>
<keyword evidence="5" id="KW-0333">Golgi apparatus</keyword>
<dbReference type="Gene3D" id="3.90.550.10">
    <property type="entry name" value="Spore Coat Polysaccharide Biosynthesis Protein SpsA, Chain A"/>
    <property type="match status" value="1"/>
</dbReference>
<reference evidence="9 10" key="1">
    <citation type="submission" date="2022-12" db="EMBL/GenBank/DDBJ databases">
        <title>Chromosome-level genome of Tegillarca granosa.</title>
        <authorList>
            <person name="Kim J."/>
        </authorList>
    </citation>
    <scope>NUCLEOTIDE SEQUENCE [LARGE SCALE GENOMIC DNA]</scope>
    <source>
        <strain evidence="9">Teg-2019</strain>
        <tissue evidence="9">Adductor muscle</tissue>
    </source>
</reference>
<dbReference type="Pfam" id="PF13896">
    <property type="entry name" value="Glyco_transf_49"/>
    <property type="match status" value="1"/>
</dbReference>
<comment type="caution">
    <text evidence="9">The sequence shown here is derived from an EMBL/GenBank/DDBJ whole genome shotgun (WGS) entry which is preliminary data.</text>
</comment>